<feature type="transmembrane region" description="Helical" evidence="11">
    <location>
        <begin position="145"/>
        <end position="165"/>
    </location>
</feature>
<evidence type="ECO:0000313" key="13">
    <source>
        <dbReference type="Proteomes" id="UP000245657"/>
    </source>
</evidence>
<feature type="transmembrane region" description="Helical" evidence="11">
    <location>
        <begin position="233"/>
        <end position="260"/>
    </location>
</feature>
<dbReference type="Proteomes" id="UP000245657">
    <property type="component" value="Unassembled WGS sequence"/>
</dbReference>
<feature type="transmembrane region" description="Helical" evidence="11">
    <location>
        <begin position="302"/>
        <end position="321"/>
    </location>
</feature>
<protein>
    <recommendedName>
        <fullName evidence="10">Cobalamin import system permease protein BtuC</fullName>
    </recommendedName>
</protein>
<feature type="transmembrane region" description="Helical" evidence="11">
    <location>
        <begin position="94"/>
        <end position="112"/>
    </location>
</feature>
<evidence type="ECO:0000256" key="7">
    <source>
        <dbReference type="ARBA" id="ARBA00023136"/>
    </source>
</evidence>
<keyword evidence="3" id="KW-0813">Transport</keyword>
<proteinExistence type="inferred from homology"/>
<dbReference type="Pfam" id="PF01032">
    <property type="entry name" value="FecCD"/>
    <property type="match status" value="1"/>
</dbReference>
<feature type="transmembrane region" description="Helical" evidence="11">
    <location>
        <begin position="12"/>
        <end position="32"/>
    </location>
</feature>
<evidence type="ECO:0000256" key="6">
    <source>
        <dbReference type="ARBA" id="ARBA00022989"/>
    </source>
</evidence>
<evidence type="ECO:0000313" key="12">
    <source>
        <dbReference type="EMBL" id="PWR72537.1"/>
    </source>
</evidence>
<organism evidence="12 13">
    <name type="scientific">Methanospirillum lacunae</name>
    <dbReference type="NCBI Taxonomy" id="668570"/>
    <lineage>
        <taxon>Archaea</taxon>
        <taxon>Methanobacteriati</taxon>
        <taxon>Methanobacteriota</taxon>
        <taxon>Stenosarchaea group</taxon>
        <taxon>Methanomicrobia</taxon>
        <taxon>Methanomicrobiales</taxon>
        <taxon>Methanospirillaceae</taxon>
        <taxon>Methanospirillum</taxon>
    </lineage>
</organism>
<reference evidence="12 13" key="1">
    <citation type="submission" date="2018-05" db="EMBL/GenBank/DDBJ databases">
        <title>Draft genome of Methanospirillum lacunae Ki8-1.</title>
        <authorList>
            <person name="Dueholm M.S."/>
            <person name="Nielsen P.H."/>
            <person name="Bakmann L.F."/>
            <person name="Otzen D.E."/>
        </authorList>
    </citation>
    <scope>NUCLEOTIDE SEQUENCE [LARGE SCALE GENOMIC DNA]</scope>
    <source>
        <strain evidence="12 13">Ki8-1</strain>
    </source>
</reference>
<keyword evidence="7 11" id="KW-0472">Membrane</keyword>
<dbReference type="SUPFAM" id="SSF81345">
    <property type="entry name" value="ABC transporter involved in vitamin B12 uptake, BtuC"/>
    <property type="match status" value="1"/>
</dbReference>
<evidence type="ECO:0000256" key="4">
    <source>
        <dbReference type="ARBA" id="ARBA00022475"/>
    </source>
</evidence>
<feature type="transmembrane region" description="Helical" evidence="11">
    <location>
        <begin position="67"/>
        <end position="87"/>
    </location>
</feature>
<evidence type="ECO:0000256" key="5">
    <source>
        <dbReference type="ARBA" id="ARBA00022692"/>
    </source>
</evidence>
<dbReference type="InterPro" id="IPR037294">
    <property type="entry name" value="ABC_BtuC-like"/>
</dbReference>
<dbReference type="GO" id="GO:0022857">
    <property type="term" value="F:transmembrane transporter activity"/>
    <property type="evidence" value="ECO:0007669"/>
    <property type="project" value="InterPro"/>
</dbReference>
<name>A0A2V2N8D8_9EURY</name>
<comment type="caution">
    <text evidence="12">The sequence shown here is derived from an EMBL/GenBank/DDBJ whole genome shotgun (WGS) entry which is preliminary data.</text>
</comment>
<comment type="similarity">
    <text evidence="2">Belongs to the binding-protein-dependent transport system permease family. FecCD subfamily.</text>
</comment>
<evidence type="ECO:0000256" key="8">
    <source>
        <dbReference type="ARBA" id="ARBA00053891"/>
    </source>
</evidence>
<sequence length="326" mass="35327">MRTSSRHYECIILFFVCMVLGCISVCAGRIWIPPIETAGAVYGVFNPDYFSNQYTDLILNLRLPRTVMVLVVGAALSGCGVTLQAVYRNPLVSPYILGISSGSAFGAALAILFTGDIFITTICAFFGGLLVASITWGIDRFTTVIAGMAIGTLCGSLTALIKWIADPFTVMPFITFWLLGSFSRVSLGEVGLVLPLFFVAIILLYLMRWQLNILAYGEETANMLGQDTRLLKTLFIITTTIIIAVSVALCGVIGWIGLVIPHICRMVTGNDHILLLPFSLVGGAIYLLLVDLAIRTIIPGEMPIGIVTGLIGTPFFVFVIWRARGI</sequence>
<evidence type="ECO:0000256" key="9">
    <source>
        <dbReference type="ARBA" id="ARBA00064420"/>
    </source>
</evidence>
<dbReference type="PROSITE" id="PS51257">
    <property type="entry name" value="PROKAR_LIPOPROTEIN"/>
    <property type="match status" value="1"/>
</dbReference>
<keyword evidence="5 11" id="KW-0812">Transmembrane</keyword>
<dbReference type="EMBL" id="QGMY01000006">
    <property type="protein sequence ID" value="PWR72537.1"/>
    <property type="molecule type" value="Genomic_DNA"/>
</dbReference>
<evidence type="ECO:0000256" key="3">
    <source>
        <dbReference type="ARBA" id="ARBA00022448"/>
    </source>
</evidence>
<feature type="transmembrane region" description="Helical" evidence="11">
    <location>
        <begin position="272"/>
        <end position="290"/>
    </location>
</feature>
<dbReference type="PANTHER" id="PTHR30472:SF70">
    <property type="entry name" value="MOLYBDATE IMPORT SYSTEM PERMEASE PROTEIN MOLB"/>
    <property type="match status" value="1"/>
</dbReference>
<keyword evidence="4" id="KW-1003">Cell membrane</keyword>
<feature type="transmembrane region" description="Helical" evidence="11">
    <location>
        <begin position="185"/>
        <end position="206"/>
    </location>
</feature>
<feature type="transmembrane region" description="Helical" evidence="11">
    <location>
        <begin position="118"/>
        <end position="138"/>
    </location>
</feature>
<keyword evidence="6 11" id="KW-1133">Transmembrane helix</keyword>
<dbReference type="InterPro" id="IPR000522">
    <property type="entry name" value="ABC_transptr_permease_BtuC"/>
</dbReference>
<evidence type="ECO:0000256" key="10">
    <source>
        <dbReference type="ARBA" id="ARBA00071366"/>
    </source>
</evidence>
<accession>A0A2V2N8D8</accession>
<dbReference type="GO" id="GO:0033214">
    <property type="term" value="P:siderophore-iron import into cell"/>
    <property type="evidence" value="ECO:0007669"/>
    <property type="project" value="TreeGrafter"/>
</dbReference>
<dbReference type="Gene3D" id="1.10.3470.10">
    <property type="entry name" value="ABC transporter involved in vitamin B12 uptake, BtuC"/>
    <property type="match status" value="1"/>
</dbReference>
<dbReference type="RefSeq" id="WP_109968049.1">
    <property type="nucleotide sequence ID" value="NZ_QGMY01000006.1"/>
</dbReference>
<dbReference type="PANTHER" id="PTHR30472">
    <property type="entry name" value="FERRIC ENTEROBACTIN TRANSPORT SYSTEM PERMEASE PROTEIN"/>
    <property type="match status" value="1"/>
</dbReference>
<evidence type="ECO:0000256" key="11">
    <source>
        <dbReference type="SAM" id="Phobius"/>
    </source>
</evidence>
<dbReference type="FunFam" id="1.10.3470.10:FF:000001">
    <property type="entry name" value="Vitamin B12 ABC transporter permease BtuC"/>
    <property type="match status" value="1"/>
</dbReference>
<keyword evidence="13" id="KW-1185">Reference proteome</keyword>
<comment type="function">
    <text evidence="8">Required for corrinoid utilization. Probably part of the ABC transporter complex BtuCDF involved in cobalamin (vitamin B12) import. Probably involved in the translocation of the substrate across the membrane.</text>
</comment>
<dbReference type="AlphaFoldDB" id="A0A2V2N8D8"/>
<evidence type="ECO:0000256" key="2">
    <source>
        <dbReference type="ARBA" id="ARBA00007935"/>
    </source>
</evidence>
<gene>
    <name evidence="12" type="ORF">DK846_06090</name>
</gene>
<dbReference type="CDD" id="cd06550">
    <property type="entry name" value="TM_ABC_iron-siderophores_like"/>
    <property type="match status" value="1"/>
</dbReference>
<evidence type="ECO:0000256" key="1">
    <source>
        <dbReference type="ARBA" id="ARBA00004651"/>
    </source>
</evidence>
<comment type="subunit">
    <text evidence="9">The complex is composed of two ATP-binding proteins (BtuD), two transmembrane proteins (BtuC) and a solute-binding protein (BtuF).</text>
</comment>
<comment type="subcellular location">
    <subcellularLocation>
        <location evidence="1">Cell membrane</location>
        <topology evidence="1">Multi-pass membrane protein</topology>
    </subcellularLocation>
</comment>
<dbReference type="GO" id="GO:0005886">
    <property type="term" value="C:plasma membrane"/>
    <property type="evidence" value="ECO:0007669"/>
    <property type="project" value="UniProtKB-SubCell"/>
</dbReference>